<proteinExistence type="predicted"/>
<organism evidence="1">
    <name type="scientific">marine sediment metagenome</name>
    <dbReference type="NCBI Taxonomy" id="412755"/>
    <lineage>
        <taxon>unclassified sequences</taxon>
        <taxon>metagenomes</taxon>
        <taxon>ecological metagenomes</taxon>
    </lineage>
</organism>
<sequence>KTDPDLKSDSPNDSQTAIIKRLRHFGQFCGDVYSKERRMTLVKMIQEKDYTALFTEYFKTQIEMIFYGERLSGHPWGDAHEIANVQDEIMCSIPIEFRKELFNRLKEDVDKKIKWWLKGRLKRMKRVKIIDSKN</sequence>
<name>X1IBG9_9ZZZZ</name>
<accession>X1IBG9</accession>
<comment type="caution">
    <text evidence="1">The sequence shown here is derived from an EMBL/GenBank/DDBJ whole genome shotgun (WGS) entry which is preliminary data.</text>
</comment>
<dbReference type="AlphaFoldDB" id="X1IBG9"/>
<gene>
    <name evidence="1" type="ORF">S03H2_52523</name>
</gene>
<feature type="non-terminal residue" evidence="1">
    <location>
        <position position="1"/>
    </location>
</feature>
<evidence type="ECO:0000313" key="1">
    <source>
        <dbReference type="EMBL" id="GAH66620.1"/>
    </source>
</evidence>
<reference evidence="1" key="1">
    <citation type="journal article" date="2014" name="Front. Microbiol.">
        <title>High frequency of phylogenetically diverse reductive dehalogenase-homologous genes in deep subseafloor sedimentary metagenomes.</title>
        <authorList>
            <person name="Kawai M."/>
            <person name="Futagami T."/>
            <person name="Toyoda A."/>
            <person name="Takaki Y."/>
            <person name="Nishi S."/>
            <person name="Hori S."/>
            <person name="Arai W."/>
            <person name="Tsubouchi T."/>
            <person name="Morono Y."/>
            <person name="Uchiyama I."/>
            <person name="Ito T."/>
            <person name="Fujiyama A."/>
            <person name="Inagaki F."/>
            <person name="Takami H."/>
        </authorList>
    </citation>
    <scope>NUCLEOTIDE SEQUENCE</scope>
    <source>
        <strain evidence="1">Expedition CK06-06</strain>
    </source>
</reference>
<dbReference type="EMBL" id="BARU01033365">
    <property type="protein sequence ID" value="GAH66620.1"/>
    <property type="molecule type" value="Genomic_DNA"/>
</dbReference>
<protein>
    <submittedName>
        <fullName evidence="1">Uncharacterized protein</fullName>
    </submittedName>
</protein>